<proteinExistence type="inferred from homology"/>
<comment type="caution">
    <text evidence="3">The sequence shown here is derived from an EMBL/GenBank/DDBJ whole genome shotgun (WGS) entry which is preliminary data.</text>
</comment>
<evidence type="ECO:0008006" key="5">
    <source>
        <dbReference type="Google" id="ProtNLM"/>
    </source>
</evidence>
<dbReference type="EMBL" id="JAYMYQ010000001">
    <property type="protein sequence ID" value="KAK7361647.1"/>
    <property type="molecule type" value="Genomic_DNA"/>
</dbReference>
<dbReference type="Gene3D" id="3.20.80.10">
    <property type="entry name" value="Regulatory factor, effector binding domain"/>
    <property type="match status" value="1"/>
</dbReference>
<keyword evidence="4" id="KW-1185">Reference proteome</keyword>
<evidence type="ECO:0000256" key="1">
    <source>
        <dbReference type="ARBA" id="ARBA00009817"/>
    </source>
</evidence>
<organism evidence="3 4">
    <name type="scientific">Canavalia gladiata</name>
    <name type="common">Sword bean</name>
    <name type="synonym">Dolichos gladiatus</name>
    <dbReference type="NCBI Taxonomy" id="3824"/>
    <lineage>
        <taxon>Eukaryota</taxon>
        <taxon>Viridiplantae</taxon>
        <taxon>Streptophyta</taxon>
        <taxon>Embryophyta</taxon>
        <taxon>Tracheophyta</taxon>
        <taxon>Spermatophyta</taxon>
        <taxon>Magnoliopsida</taxon>
        <taxon>eudicotyledons</taxon>
        <taxon>Gunneridae</taxon>
        <taxon>Pentapetalae</taxon>
        <taxon>rosids</taxon>
        <taxon>fabids</taxon>
        <taxon>Fabales</taxon>
        <taxon>Fabaceae</taxon>
        <taxon>Papilionoideae</taxon>
        <taxon>50 kb inversion clade</taxon>
        <taxon>NPAAA clade</taxon>
        <taxon>indigoferoid/millettioid clade</taxon>
        <taxon>Phaseoleae</taxon>
        <taxon>Canavalia</taxon>
    </lineage>
</organism>
<dbReference type="Pfam" id="PF04832">
    <property type="entry name" value="SOUL"/>
    <property type="match status" value="1"/>
</dbReference>
<dbReference type="InterPro" id="IPR006917">
    <property type="entry name" value="SOUL_heme-bd"/>
</dbReference>
<keyword evidence="2" id="KW-1133">Transmembrane helix</keyword>
<dbReference type="Proteomes" id="UP001367508">
    <property type="component" value="Unassembled WGS sequence"/>
</dbReference>
<name>A0AAN9MVU0_CANGL</name>
<protein>
    <recommendedName>
        <fullName evidence="5">Heme-binding protein 2</fullName>
    </recommendedName>
</protein>
<dbReference type="PANTHER" id="PTHR11220:SF36">
    <property type="entry name" value="SOUL HEME-BINDING PROTEIN"/>
    <property type="match status" value="1"/>
</dbReference>
<evidence type="ECO:0000256" key="2">
    <source>
        <dbReference type="SAM" id="Phobius"/>
    </source>
</evidence>
<evidence type="ECO:0000313" key="4">
    <source>
        <dbReference type="Proteomes" id="UP001367508"/>
    </source>
</evidence>
<dbReference type="SUPFAM" id="SSF55136">
    <property type="entry name" value="Probable bacterial effector-binding domain"/>
    <property type="match status" value="1"/>
</dbReference>
<sequence>MLFSPFCNALLAKEDNAENSKQSKQEMETTLVNFVYYLCIAMCCCCGNLVHAIELPKYTVVLSESDFQIRLFSESSWMLARVSGTSFEQCYRSGFHRFYQYIHGANSKSTKIEYTAPVLTSVPSSSPGGDYTVRMYVSVGYEGKPPLPNPGLKLQIEKWEMQCIAVRKFSGYAKDDNINKEVEALVTSLNKHFNGSSATIQYTNSYTIAQYNASLHNTTNRLNEVWIKVSGLRTEC</sequence>
<feature type="transmembrane region" description="Helical" evidence="2">
    <location>
        <begin position="34"/>
        <end position="53"/>
    </location>
</feature>
<evidence type="ECO:0000313" key="3">
    <source>
        <dbReference type="EMBL" id="KAK7361647.1"/>
    </source>
</evidence>
<dbReference type="PANTHER" id="PTHR11220">
    <property type="entry name" value="HEME-BINDING PROTEIN-RELATED"/>
    <property type="match status" value="1"/>
</dbReference>
<keyword evidence="2" id="KW-0472">Membrane</keyword>
<keyword evidence="2" id="KW-0812">Transmembrane</keyword>
<reference evidence="3 4" key="1">
    <citation type="submission" date="2024-01" db="EMBL/GenBank/DDBJ databases">
        <title>The genomes of 5 underutilized Papilionoideae crops provide insights into root nodulation and disease resistanc.</title>
        <authorList>
            <person name="Jiang F."/>
        </authorList>
    </citation>
    <scope>NUCLEOTIDE SEQUENCE [LARGE SCALE GENOMIC DNA]</scope>
    <source>
        <strain evidence="3">LVBAO_FW01</strain>
        <tissue evidence="3">Leaves</tissue>
    </source>
</reference>
<gene>
    <name evidence="3" type="ORF">VNO77_03718</name>
</gene>
<dbReference type="InterPro" id="IPR011256">
    <property type="entry name" value="Reg_factor_effector_dom_sf"/>
</dbReference>
<dbReference type="AlphaFoldDB" id="A0AAN9MVU0"/>
<dbReference type="FunFam" id="3.20.80.10:FF:000002">
    <property type="entry name" value="Heme-binding protein 2"/>
    <property type="match status" value="1"/>
</dbReference>
<comment type="similarity">
    <text evidence="1">Belongs to the HEBP family.</text>
</comment>
<accession>A0AAN9MVU0</accession>